<dbReference type="InterPro" id="IPR008927">
    <property type="entry name" value="6-PGluconate_DH-like_C_sf"/>
</dbReference>
<proteinExistence type="inferred from homology"/>
<gene>
    <name evidence="8" type="ORF">CHILSU_LOCUS2313</name>
</gene>
<comment type="catalytic activity">
    <reaction evidence="5">
        <text>L-proline + NADP(+) = (S)-1-pyrroline-5-carboxylate + NADPH + 2 H(+)</text>
        <dbReference type="Rhea" id="RHEA:14109"/>
        <dbReference type="ChEBI" id="CHEBI:15378"/>
        <dbReference type="ChEBI" id="CHEBI:17388"/>
        <dbReference type="ChEBI" id="CHEBI:57783"/>
        <dbReference type="ChEBI" id="CHEBI:58349"/>
        <dbReference type="ChEBI" id="CHEBI:60039"/>
        <dbReference type="EC" id="1.5.1.2"/>
    </reaction>
</comment>
<dbReference type="InterPro" id="IPR053790">
    <property type="entry name" value="P5CR-like_CS"/>
</dbReference>
<keyword evidence="5" id="KW-0028">Amino-acid biosynthesis</keyword>
<evidence type="ECO:0000256" key="2">
    <source>
        <dbReference type="ARBA" id="ARBA00005525"/>
    </source>
</evidence>
<dbReference type="NCBIfam" id="TIGR00112">
    <property type="entry name" value="proC"/>
    <property type="match status" value="1"/>
</dbReference>
<sequence length="282" mass="30093">MAFNLGFIGGGNMSTAIVSGIINKDGHPAANIWVSGPRLENLKHWQDKGANITNKNGDIFSRCDYVFLGVKPFLLEKSLRGIVETLPEGVSRNNVLIISMLAGVTIEKLQQVIKMYKLLNGTKVVRIMPNVPMATGSGACLITCGDGVNDEQKLQVTKLLKFCGHCEEVPEPLMNNLGVLTACGPAYIFIIIEALADGAVKQGVPRDLALRFAAQMVMGSAHLVLGSGKHPAQLKDEVCSPGGTTICGISVLEDGKIRSTLINAVEASVNKTKSFETACSRN</sequence>
<name>A0ABN8AW67_CHISP</name>
<evidence type="ECO:0000256" key="3">
    <source>
        <dbReference type="ARBA" id="ARBA00012855"/>
    </source>
</evidence>
<dbReference type="InterPro" id="IPR028939">
    <property type="entry name" value="P5C_Rdtase_cat_N"/>
</dbReference>
<dbReference type="InterPro" id="IPR000304">
    <property type="entry name" value="Pyrroline-COOH_reductase"/>
</dbReference>
<dbReference type="PANTHER" id="PTHR11645:SF69">
    <property type="entry name" value="PYRROLINE-5-CARBOXYLATE REDUCTASE"/>
    <property type="match status" value="1"/>
</dbReference>
<dbReference type="HAMAP" id="MF_01925">
    <property type="entry name" value="P5C_reductase"/>
    <property type="match status" value="1"/>
</dbReference>
<dbReference type="Proteomes" id="UP001153292">
    <property type="component" value="Chromosome 13"/>
</dbReference>
<keyword evidence="5" id="KW-0560">Oxidoreductase</keyword>
<dbReference type="SUPFAM" id="SSF51735">
    <property type="entry name" value="NAD(P)-binding Rossmann-fold domains"/>
    <property type="match status" value="1"/>
</dbReference>
<protein>
    <recommendedName>
        <fullName evidence="3 5">Pyrroline-5-carboxylate reductase</fullName>
        <ecNumber evidence="3 5">1.5.1.2</ecNumber>
    </recommendedName>
</protein>
<organism evidence="8 9">
    <name type="scientific">Chilo suppressalis</name>
    <name type="common">Asiatic rice borer moth</name>
    <dbReference type="NCBI Taxonomy" id="168631"/>
    <lineage>
        <taxon>Eukaryota</taxon>
        <taxon>Metazoa</taxon>
        <taxon>Ecdysozoa</taxon>
        <taxon>Arthropoda</taxon>
        <taxon>Hexapoda</taxon>
        <taxon>Insecta</taxon>
        <taxon>Pterygota</taxon>
        <taxon>Neoptera</taxon>
        <taxon>Endopterygota</taxon>
        <taxon>Lepidoptera</taxon>
        <taxon>Glossata</taxon>
        <taxon>Ditrysia</taxon>
        <taxon>Pyraloidea</taxon>
        <taxon>Crambidae</taxon>
        <taxon>Crambinae</taxon>
        <taxon>Chilo</taxon>
    </lineage>
</organism>
<comment type="similarity">
    <text evidence="2 5">Belongs to the pyrroline-5-carboxylate reductase family.</text>
</comment>
<evidence type="ECO:0000259" key="7">
    <source>
        <dbReference type="Pfam" id="PF14748"/>
    </source>
</evidence>
<feature type="domain" description="Pyrroline-5-carboxylate reductase catalytic N-terminal" evidence="6">
    <location>
        <begin position="5"/>
        <end position="102"/>
    </location>
</feature>
<evidence type="ECO:0000313" key="8">
    <source>
        <dbReference type="EMBL" id="CAH0399179.1"/>
    </source>
</evidence>
<evidence type="ECO:0000259" key="6">
    <source>
        <dbReference type="Pfam" id="PF03807"/>
    </source>
</evidence>
<keyword evidence="9" id="KW-1185">Reference proteome</keyword>
<dbReference type="Pfam" id="PF14748">
    <property type="entry name" value="P5CR_dimer"/>
    <property type="match status" value="1"/>
</dbReference>
<keyword evidence="4 5" id="KW-0641">Proline biosynthesis</keyword>
<dbReference type="PANTHER" id="PTHR11645">
    <property type="entry name" value="PYRROLINE-5-CARBOXYLATE REDUCTASE"/>
    <property type="match status" value="1"/>
</dbReference>
<dbReference type="PROSITE" id="PS00521">
    <property type="entry name" value="P5CR"/>
    <property type="match status" value="1"/>
</dbReference>
<evidence type="ECO:0000256" key="1">
    <source>
        <dbReference type="ARBA" id="ARBA00005205"/>
    </source>
</evidence>
<accession>A0ABN8AW67</accession>
<dbReference type="InterPro" id="IPR036291">
    <property type="entry name" value="NAD(P)-bd_dom_sf"/>
</dbReference>
<evidence type="ECO:0000256" key="5">
    <source>
        <dbReference type="RuleBase" id="RU003903"/>
    </source>
</evidence>
<dbReference type="InterPro" id="IPR029036">
    <property type="entry name" value="P5CR_dimer"/>
</dbReference>
<dbReference type="Pfam" id="PF03807">
    <property type="entry name" value="F420_oxidored"/>
    <property type="match status" value="1"/>
</dbReference>
<reference evidence="8" key="1">
    <citation type="submission" date="2021-12" db="EMBL/GenBank/DDBJ databases">
        <authorList>
            <person name="King R."/>
        </authorList>
    </citation>
    <scope>NUCLEOTIDE SEQUENCE</scope>
</reference>
<evidence type="ECO:0000256" key="4">
    <source>
        <dbReference type="ARBA" id="ARBA00022650"/>
    </source>
</evidence>
<evidence type="ECO:0000313" key="9">
    <source>
        <dbReference type="Proteomes" id="UP001153292"/>
    </source>
</evidence>
<dbReference type="PIRSF" id="PIRSF000193">
    <property type="entry name" value="Pyrrol-5-carb_rd"/>
    <property type="match status" value="1"/>
</dbReference>
<dbReference type="Gene3D" id="3.40.50.720">
    <property type="entry name" value="NAD(P)-binding Rossmann-like Domain"/>
    <property type="match status" value="1"/>
</dbReference>
<dbReference type="SUPFAM" id="SSF48179">
    <property type="entry name" value="6-phosphogluconate dehydrogenase C-terminal domain-like"/>
    <property type="match status" value="1"/>
</dbReference>
<dbReference type="Gene3D" id="1.10.3730.10">
    <property type="entry name" value="ProC C-terminal domain-like"/>
    <property type="match status" value="1"/>
</dbReference>
<keyword evidence="5" id="KW-0521">NADP</keyword>
<dbReference type="EC" id="1.5.1.2" evidence="3 5"/>
<feature type="domain" description="Pyrroline-5-carboxylate reductase dimerisation" evidence="7">
    <location>
        <begin position="171"/>
        <end position="273"/>
    </location>
</feature>
<comment type="pathway">
    <text evidence="1 5">Amino-acid biosynthesis; L-proline biosynthesis; L-proline from L-glutamate 5-semialdehyde: step 1/1.</text>
</comment>
<dbReference type="EMBL" id="OU963906">
    <property type="protein sequence ID" value="CAH0399179.1"/>
    <property type="molecule type" value="Genomic_DNA"/>
</dbReference>